<evidence type="ECO:0000259" key="4">
    <source>
        <dbReference type="SMART" id="SM00875"/>
    </source>
</evidence>
<dbReference type="InterPro" id="IPR006652">
    <property type="entry name" value="Kelch_1"/>
</dbReference>
<evidence type="ECO:0000256" key="1">
    <source>
        <dbReference type="ARBA" id="ARBA00022441"/>
    </source>
</evidence>
<accession>T1FDQ0</accession>
<dbReference type="InParanoid" id="T1FDQ0"/>
<reference evidence="7" key="1">
    <citation type="submission" date="2012-12" db="EMBL/GenBank/DDBJ databases">
        <authorList>
            <person name="Hellsten U."/>
            <person name="Grimwood J."/>
            <person name="Chapman J.A."/>
            <person name="Shapiro H."/>
            <person name="Aerts A."/>
            <person name="Otillar R.P."/>
            <person name="Terry A.Y."/>
            <person name="Boore J.L."/>
            <person name="Simakov O."/>
            <person name="Marletaz F."/>
            <person name="Cho S.-J."/>
            <person name="Edsinger-Gonzales E."/>
            <person name="Havlak P."/>
            <person name="Kuo D.-H."/>
            <person name="Larsson T."/>
            <person name="Lv J."/>
            <person name="Arendt D."/>
            <person name="Savage R."/>
            <person name="Osoegawa K."/>
            <person name="de Jong P."/>
            <person name="Lindberg D.R."/>
            <person name="Seaver E.C."/>
            <person name="Weisblat D.A."/>
            <person name="Putnam N.H."/>
            <person name="Grigoriev I.V."/>
            <person name="Rokhsar D.S."/>
        </authorList>
    </citation>
    <scope>NUCLEOTIDE SEQUENCE</scope>
</reference>
<dbReference type="OrthoDB" id="45365at2759"/>
<dbReference type="Gene3D" id="1.25.40.420">
    <property type="match status" value="1"/>
</dbReference>
<dbReference type="HOGENOM" id="CLU_018559_0_0_1"/>
<dbReference type="InterPro" id="IPR011705">
    <property type="entry name" value="BACK"/>
</dbReference>
<dbReference type="Proteomes" id="UP000015101">
    <property type="component" value="Unassembled WGS sequence"/>
</dbReference>
<dbReference type="GeneID" id="20206949"/>
<keyword evidence="7" id="KW-1185">Reference proteome</keyword>
<evidence type="ECO:0000313" key="6">
    <source>
        <dbReference type="EnsemblMetazoa" id="HelroP178771"/>
    </source>
</evidence>
<keyword evidence="2" id="KW-0677">Repeat</keyword>
<name>T1FDQ0_HELRO</name>
<dbReference type="AlphaFoldDB" id="T1FDQ0"/>
<dbReference type="Pfam" id="PF01344">
    <property type="entry name" value="Kelch_1"/>
    <property type="match status" value="2"/>
</dbReference>
<evidence type="ECO:0000256" key="2">
    <source>
        <dbReference type="ARBA" id="ARBA00022737"/>
    </source>
</evidence>
<keyword evidence="1" id="KW-0880">Kelch repeat</keyword>
<dbReference type="SMART" id="SM00612">
    <property type="entry name" value="Kelch"/>
    <property type="match status" value="4"/>
</dbReference>
<dbReference type="EMBL" id="KB097487">
    <property type="protein sequence ID" value="ESN96967.1"/>
    <property type="molecule type" value="Genomic_DNA"/>
</dbReference>
<dbReference type="PANTHER" id="PTHR45632:SF3">
    <property type="entry name" value="KELCH-LIKE PROTEIN 32"/>
    <property type="match status" value="1"/>
</dbReference>
<dbReference type="PANTHER" id="PTHR45632">
    <property type="entry name" value="LD33804P"/>
    <property type="match status" value="1"/>
</dbReference>
<dbReference type="RefSeq" id="XP_009025088.1">
    <property type="nucleotide sequence ID" value="XM_009026840.1"/>
</dbReference>
<proteinExistence type="predicted"/>
<evidence type="ECO:0000256" key="3">
    <source>
        <dbReference type="SAM" id="MobiDB-lite"/>
    </source>
</evidence>
<dbReference type="SMART" id="SM00875">
    <property type="entry name" value="BACK"/>
    <property type="match status" value="1"/>
</dbReference>
<dbReference type="Gene3D" id="2.120.10.80">
    <property type="entry name" value="Kelch-type beta propeller"/>
    <property type="match status" value="1"/>
</dbReference>
<evidence type="ECO:0000313" key="7">
    <source>
        <dbReference type="Proteomes" id="UP000015101"/>
    </source>
</evidence>
<dbReference type="eggNOG" id="KOG4441">
    <property type="taxonomic scope" value="Eukaryota"/>
</dbReference>
<dbReference type="KEGG" id="hro:HELRODRAFT_178771"/>
<feature type="compositionally biased region" description="Low complexity" evidence="3">
    <location>
        <begin position="533"/>
        <end position="542"/>
    </location>
</feature>
<reference evidence="6" key="3">
    <citation type="submission" date="2015-06" db="UniProtKB">
        <authorList>
            <consortium name="EnsemblMetazoa"/>
        </authorList>
    </citation>
    <scope>IDENTIFICATION</scope>
</reference>
<reference evidence="5 7" key="2">
    <citation type="journal article" date="2013" name="Nature">
        <title>Insights into bilaterian evolution from three spiralian genomes.</title>
        <authorList>
            <person name="Simakov O."/>
            <person name="Marletaz F."/>
            <person name="Cho S.J."/>
            <person name="Edsinger-Gonzales E."/>
            <person name="Havlak P."/>
            <person name="Hellsten U."/>
            <person name="Kuo D.H."/>
            <person name="Larsson T."/>
            <person name="Lv J."/>
            <person name="Arendt D."/>
            <person name="Savage R."/>
            <person name="Osoegawa K."/>
            <person name="de Jong P."/>
            <person name="Grimwood J."/>
            <person name="Chapman J.A."/>
            <person name="Shapiro H."/>
            <person name="Aerts A."/>
            <person name="Otillar R.P."/>
            <person name="Terry A.Y."/>
            <person name="Boore J.L."/>
            <person name="Grigoriev I.V."/>
            <person name="Lindberg D.R."/>
            <person name="Seaver E.C."/>
            <person name="Weisblat D.A."/>
            <person name="Putnam N.H."/>
            <person name="Rokhsar D.S."/>
        </authorList>
    </citation>
    <scope>NUCLEOTIDE SEQUENCE</scope>
</reference>
<sequence>MEKDHAEDDLRTIVLISKSGGRNVVPRASFLQTSDYYQALVNSGMKDAHLNELPLGYLSNVCLKEVRDFVSKFQCNKEKIKIKLPKRKQLKNVEEGLKGASYLQIMGMTSSYIEYLLKHLNDSSYTRLFDFSQTYALVEVIEKIYDFALKNFKKIAKCPEIMPFDVLHHLVKSEIVNADGEFDIFKLIIDWIFAEDSRRPCAEMLLKEIRFNLMSTTEKQKSADLLNKMELNVSLTGKSANRYHTSGTLFAFVLDPENLGQRYMEGYSLSLFDFVKSCGNRNSTTPPDVRFKLTDERGPPVDYEDCQLCFLNNVLYMIGEKYEKWQYKKTFAYDLTSSKWSRLSDMMVGRNDFYFGNVNGQLYVVAGSLSSGAVEKYIPEENRWYMLARLPVPVSNLAGCVYNGKLYVSGGIHTFTDKREKRMWQYDPASDSWNEQPSMLKKRYGHVLASVGNALFAVGGANERASTKGEMYDFATGQWSIVMKLKLPVIHSPSFLFSNCLYTVAQHYTESGTDEIYLQRINLSKYLNDKSSLSTSSSSNASHALPRQDIRADDYATNNRRKNLTSDNFNDRVDGFEDMDDVFDTTSDEEKKDGDVINYFHYKFDDNVDKNDDKANIDEETDDVVVDAAEDEDDVIFENDDDDYILATFDFTNAFINDDDDGDCQIFKCKTGSVCSNVAYIGIVNTSTDV</sequence>
<dbReference type="EnsemblMetazoa" id="HelroT178771">
    <property type="protein sequence ID" value="HelroP178771"/>
    <property type="gene ID" value="HelroG178771"/>
</dbReference>
<dbReference type="InterPro" id="IPR015915">
    <property type="entry name" value="Kelch-typ_b-propeller"/>
</dbReference>
<evidence type="ECO:0000313" key="5">
    <source>
        <dbReference type="EMBL" id="ESN96967.1"/>
    </source>
</evidence>
<dbReference type="CTD" id="20206949"/>
<feature type="domain" description="BACK" evidence="4">
    <location>
        <begin position="125"/>
        <end position="224"/>
    </location>
</feature>
<feature type="region of interest" description="Disordered" evidence="3">
    <location>
        <begin position="533"/>
        <end position="552"/>
    </location>
</feature>
<dbReference type="STRING" id="6412.T1FDQ0"/>
<protein>
    <recommendedName>
        <fullName evidence="4">BACK domain-containing protein</fullName>
    </recommendedName>
</protein>
<dbReference type="SUPFAM" id="SSF117281">
    <property type="entry name" value="Kelch motif"/>
    <property type="match status" value="1"/>
</dbReference>
<gene>
    <name evidence="6" type="primary">20206949</name>
    <name evidence="5" type="ORF">HELRODRAFT_178771</name>
</gene>
<organism evidence="6 7">
    <name type="scientific">Helobdella robusta</name>
    <name type="common">Californian leech</name>
    <dbReference type="NCBI Taxonomy" id="6412"/>
    <lineage>
        <taxon>Eukaryota</taxon>
        <taxon>Metazoa</taxon>
        <taxon>Spiralia</taxon>
        <taxon>Lophotrochozoa</taxon>
        <taxon>Annelida</taxon>
        <taxon>Clitellata</taxon>
        <taxon>Hirudinea</taxon>
        <taxon>Rhynchobdellida</taxon>
        <taxon>Glossiphoniidae</taxon>
        <taxon>Helobdella</taxon>
    </lineage>
</organism>
<dbReference type="Pfam" id="PF07707">
    <property type="entry name" value="BACK"/>
    <property type="match status" value="1"/>
</dbReference>
<dbReference type="EMBL" id="AMQM01006551">
    <property type="status" value="NOT_ANNOTATED_CDS"/>
    <property type="molecule type" value="Genomic_DNA"/>
</dbReference>